<evidence type="ECO:0000313" key="3">
    <source>
        <dbReference type="EMBL" id="KIX08648.1"/>
    </source>
</evidence>
<feature type="domain" description="DUF4604" evidence="2">
    <location>
        <begin position="6"/>
        <end position="175"/>
    </location>
</feature>
<feature type="region of interest" description="Disordered" evidence="1">
    <location>
        <begin position="28"/>
        <end position="178"/>
    </location>
</feature>
<keyword evidence="4" id="KW-1185">Reference proteome</keyword>
<feature type="compositionally biased region" description="Basic and acidic residues" evidence="1">
    <location>
        <begin position="60"/>
        <end position="77"/>
    </location>
</feature>
<feature type="compositionally biased region" description="Basic and acidic residues" evidence="1">
    <location>
        <begin position="92"/>
        <end position="105"/>
    </location>
</feature>
<evidence type="ECO:0000256" key="1">
    <source>
        <dbReference type="SAM" id="MobiDB-lite"/>
    </source>
</evidence>
<reference evidence="3 4" key="1">
    <citation type="submission" date="2015-01" db="EMBL/GenBank/DDBJ databases">
        <title>The Genome Sequence of Rhinocladiella mackenzie CBS 650.93.</title>
        <authorList>
            <consortium name="The Broad Institute Genomics Platform"/>
            <person name="Cuomo C."/>
            <person name="de Hoog S."/>
            <person name="Gorbushina A."/>
            <person name="Stielow B."/>
            <person name="Teixiera M."/>
            <person name="Abouelleil A."/>
            <person name="Chapman S.B."/>
            <person name="Priest M."/>
            <person name="Young S.K."/>
            <person name="Wortman J."/>
            <person name="Nusbaum C."/>
            <person name="Birren B."/>
        </authorList>
    </citation>
    <scope>NUCLEOTIDE SEQUENCE [LARGE SCALE GENOMIC DNA]</scope>
    <source>
        <strain evidence="3 4">CBS 650.93</strain>
    </source>
</reference>
<dbReference type="AlphaFoldDB" id="A0A0D2HDM6"/>
<dbReference type="OrthoDB" id="5388322at2759"/>
<feature type="compositionally biased region" description="Basic and acidic residues" evidence="1">
    <location>
        <begin position="131"/>
        <end position="158"/>
    </location>
</feature>
<name>A0A0D2HDM6_9EURO</name>
<dbReference type="HOGENOM" id="CLU_096170_1_1_1"/>
<dbReference type="InterPro" id="IPR027911">
    <property type="entry name" value="DUF4604"/>
</dbReference>
<dbReference type="Proteomes" id="UP000053617">
    <property type="component" value="Unassembled WGS sequence"/>
</dbReference>
<dbReference type="VEuPathDB" id="FungiDB:Z518_03305"/>
<evidence type="ECO:0000313" key="4">
    <source>
        <dbReference type="Proteomes" id="UP000053617"/>
    </source>
</evidence>
<dbReference type="EMBL" id="KN847476">
    <property type="protein sequence ID" value="KIX08648.1"/>
    <property type="molecule type" value="Genomic_DNA"/>
</dbReference>
<proteinExistence type="predicted"/>
<evidence type="ECO:0000259" key="2">
    <source>
        <dbReference type="Pfam" id="PF15377"/>
    </source>
</evidence>
<protein>
    <recommendedName>
        <fullName evidence="2">DUF4604 domain-containing protein</fullName>
    </recommendedName>
</protein>
<organism evidence="3 4">
    <name type="scientific">Rhinocladiella mackenziei CBS 650.93</name>
    <dbReference type="NCBI Taxonomy" id="1442369"/>
    <lineage>
        <taxon>Eukaryota</taxon>
        <taxon>Fungi</taxon>
        <taxon>Dikarya</taxon>
        <taxon>Ascomycota</taxon>
        <taxon>Pezizomycotina</taxon>
        <taxon>Eurotiomycetes</taxon>
        <taxon>Chaetothyriomycetidae</taxon>
        <taxon>Chaetothyriales</taxon>
        <taxon>Herpotrichiellaceae</taxon>
        <taxon>Rhinocladiella</taxon>
    </lineage>
</organism>
<dbReference type="RefSeq" id="XP_013275784.1">
    <property type="nucleotide sequence ID" value="XM_013420330.1"/>
</dbReference>
<sequence length="178" mass="19438">MAFNARNIQYNQKEPSFLRKLRGEFGGLDGRHNVQIARPKKDRLKTGDGDEDDPVIVDEQGERVEKGEFERRIREGDLSGNQGGKEPGADPEADRNNGKQEKQKVVEIGASANAKKRKAGKVVGADDEDGDGKVGDTSEETAQRKNDDGEAFGSKKNEPGTGKKKGKKIKLSFDEPDG</sequence>
<accession>A0A0D2HDM6</accession>
<dbReference type="Pfam" id="PF15377">
    <property type="entry name" value="DUF4604"/>
    <property type="match status" value="1"/>
</dbReference>
<dbReference type="GeneID" id="25291376"/>
<gene>
    <name evidence="3" type="ORF">Z518_03305</name>
</gene>